<dbReference type="SUPFAM" id="SSF90123">
    <property type="entry name" value="ABC transporter transmembrane region"/>
    <property type="match status" value="1"/>
</dbReference>
<dbReference type="GO" id="GO:0016887">
    <property type="term" value="F:ATP hydrolysis activity"/>
    <property type="evidence" value="ECO:0007669"/>
    <property type="project" value="InterPro"/>
</dbReference>
<dbReference type="InterPro" id="IPR027417">
    <property type="entry name" value="P-loop_NTPase"/>
</dbReference>
<evidence type="ECO:0000256" key="9">
    <source>
        <dbReference type="SAM" id="MobiDB-lite"/>
    </source>
</evidence>
<feature type="transmembrane region" description="Helical" evidence="10">
    <location>
        <begin position="269"/>
        <end position="291"/>
    </location>
</feature>
<organism evidence="13 14">
    <name type="scientific">Longimonas halophila</name>
    <dbReference type="NCBI Taxonomy" id="1469170"/>
    <lineage>
        <taxon>Bacteria</taxon>
        <taxon>Pseudomonadati</taxon>
        <taxon>Rhodothermota</taxon>
        <taxon>Rhodothermia</taxon>
        <taxon>Rhodothermales</taxon>
        <taxon>Salisaetaceae</taxon>
        <taxon>Longimonas</taxon>
    </lineage>
</organism>
<keyword evidence="8 10" id="KW-0472">Membrane</keyword>
<dbReference type="Pfam" id="PF00005">
    <property type="entry name" value="ABC_tran"/>
    <property type="match status" value="1"/>
</dbReference>
<feature type="domain" description="ABC transporter" evidence="11">
    <location>
        <begin position="365"/>
        <end position="609"/>
    </location>
</feature>
<proteinExistence type="predicted"/>
<accession>A0A2H3P0H7</accession>
<dbReference type="PANTHER" id="PTHR43394">
    <property type="entry name" value="ATP-DEPENDENT PERMEASE MDL1, MITOCHONDRIAL"/>
    <property type="match status" value="1"/>
</dbReference>
<comment type="subcellular location">
    <subcellularLocation>
        <location evidence="1">Cell membrane</location>
        <topology evidence="1">Multi-pass membrane protein</topology>
    </subcellularLocation>
</comment>
<reference evidence="13 14" key="1">
    <citation type="submission" date="2017-10" db="EMBL/GenBank/DDBJ databases">
        <title>Draft genome of Longimonas halophila.</title>
        <authorList>
            <person name="Goh K.M."/>
            <person name="Shamsir M.S."/>
            <person name="Lim S.W."/>
        </authorList>
    </citation>
    <scope>NUCLEOTIDE SEQUENCE [LARGE SCALE GENOMIC DNA]</scope>
    <source>
        <strain evidence="13 14">KCTC 42399</strain>
    </source>
</reference>
<dbReference type="GO" id="GO:0005886">
    <property type="term" value="C:plasma membrane"/>
    <property type="evidence" value="ECO:0007669"/>
    <property type="project" value="UniProtKB-SubCell"/>
</dbReference>
<evidence type="ECO:0000256" key="10">
    <source>
        <dbReference type="SAM" id="Phobius"/>
    </source>
</evidence>
<dbReference type="InterPro" id="IPR017871">
    <property type="entry name" value="ABC_transporter-like_CS"/>
</dbReference>
<dbReference type="EMBL" id="PDEP01000002">
    <property type="protein sequence ID" value="PEN08853.1"/>
    <property type="molecule type" value="Genomic_DNA"/>
</dbReference>
<keyword evidence="5" id="KW-0547">Nucleotide-binding</keyword>
<dbReference type="Proteomes" id="UP000221024">
    <property type="component" value="Unassembled WGS sequence"/>
</dbReference>
<dbReference type="SMART" id="SM00382">
    <property type="entry name" value="AAA"/>
    <property type="match status" value="1"/>
</dbReference>
<keyword evidence="7 10" id="KW-1133">Transmembrane helix</keyword>
<feature type="domain" description="ABC transmembrane type-1" evidence="12">
    <location>
        <begin position="41"/>
        <end position="329"/>
    </location>
</feature>
<dbReference type="Gene3D" id="3.40.50.300">
    <property type="entry name" value="P-loop containing nucleotide triphosphate hydrolases"/>
    <property type="match status" value="1"/>
</dbReference>
<feature type="transmembrane region" description="Helical" evidence="10">
    <location>
        <begin position="77"/>
        <end position="98"/>
    </location>
</feature>
<dbReference type="InterPro" id="IPR036640">
    <property type="entry name" value="ABC1_TM_sf"/>
</dbReference>
<dbReference type="RefSeq" id="WP_098061250.1">
    <property type="nucleotide sequence ID" value="NZ_PDEP01000002.1"/>
</dbReference>
<evidence type="ECO:0000259" key="11">
    <source>
        <dbReference type="PROSITE" id="PS50893"/>
    </source>
</evidence>
<evidence type="ECO:0000256" key="7">
    <source>
        <dbReference type="ARBA" id="ARBA00022989"/>
    </source>
</evidence>
<evidence type="ECO:0000256" key="8">
    <source>
        <dbReference type="ARBA" id="ARBA00023136"/>
    </source>
</evidence>
<evidence type="ECO:0000256" key="4">
    <source>
        <dbReference type="ARBA" id="ARBA00022692"/>
    </source>
</evidence>
<evidence type="ECO:0000256" key="2">
    <source>
        <dbReference type="ARBA" id="ARBA00022448"/>
    </source>
</evidence>
<dbReference type="InterPro" id="IPR039421">
    <property type="entry name" value="Type_1_exporter"/>
</dbReference>
<dbReference type="GO" id="GO:0015421">
    <property type="term" value="F:ABC-type oligopeptide transporter activity"/>
    <property type="evidence" value="ECO:0007669"/>
    <property type="project" value="TreeGrafter"/>
</dbReference>
<evidence type="ECO:0000256" key="1">
    <source>
        <dbReference type="ARBA" id="ARBA00004651"/>
    </source>
</evidence>
<dbReference type="Gene3D" id="1.20.1560.10">
    <property type="entry name" value="ABC transporter type 1, transmembrane domain"/>
    <property type="match status" value="1"/>
</dbReference>
<dbReference type="PROSITE" id="PS00211">
    <property type="entry name" value="ABC_TRANSPORTER_1"/>
    <property type="match status" value="1"/>
</dbReference>
<name>A0A2H3P0H7_9BACT</name>
<keyword evidence="3" id="KW-1003">Cell membrane</keyword>
<keyword evidence="14" id="KW-1185">Reference proteome</keyword>
<dbReference type="PROSITE" id="PS50893">
    <property type="entry name" value="ABC_TRANSPORTER_2"/>
    <property type="match status" value="1"/>
</dbReference>
<feature type="transmembrane region" description="Helical" evidence="10">
    <location>
        <begin position="154"/>
        <end position="176"/>
    </location>
</feature>
<sequence length="635" mass="70328">MSLSVERVAEQAQHVRERLAYLPRALRMTWNATRGWTLAWAVLLVLQGLLPTASVYLTKVLVDRIAEALNMGLSWETAAPVLTPAALMAGIMVTLEVLKAVGAWVQTAQAELLHDHIKAAIHEKAAEVAYAFYESPAYYDTMDRANSEAASRSLSLLQGIGTIAQHTITLVGVAALLIPYSVWLPGVLLVSTLPALWVVVRHKQRHHSWWEDTTDQRRWAHYFDRVVTHPVPAAEVRLFGLGERFRSAYTSVRETLRTDRLRLMRDQSLATFGAGLTALVITGGALLWIGARALQGQAQLGDLALFYRAFDQGQSLMRTVLSSLGTLYADALFLEHLFTFLDIESSTETAHKTPVPVPQTVQHGITFEGVGFRYPGSDAWVLRDFSLHLPAGATVAVVGANGAGKSTLLKLMCRFYDPQEGRILLDGTDLRDFDPTPLRRRIAVMFQYPVQYIATAANNIALGDVQVDRSDAEVRSAVQRAAQGAGADAFIQELPHGYDTLLSKQFDGGVELSGGQWQRISLARAFYREAPIVILDEPTSFMDSWAEAAWLDRFRTLVDGRTALIITHRFTTAMRADHIIVMEHGQIVEQGAHEVLLDQGGRYAQSWRTQTEHRAPRRHTATAFQTSPPFSASIS</sequence>
<evidence type="ECO:0000259" key="12">
    <source>
        <dbReference type="PROSITE" id="PS50929"/>
    </source>
</evidence>
<keyword evidence="4 10" id="KW-0812">Transmembrane</keyword>
<dbReference type="OrthoDB" id="9762778at2"/>
<keyword evidence="2" id="KW-0813">Transport</keyword>
<dbReference type="PROSITE" id="PS50929">
    <property type="entry name" value="ABC_TM1F"/>
    <property type="match status" value="1"/>
</dbReference>
<evidence type="ECO:0000256" key="3">
    <source>
        <dbReference type="ARBA" id="ARBA00022475"/>
    </source>
</evidence>
<gene>
    <name evidence="13" type="ORF">CRI93_03640</name>
</gene>
<feature type="transmembrane region" description="Helical" evidence="10">
    <location>
        <begin position="182"/>
        <end position="200"/>
    </location>
</feature>
<dbReference type="InterPro" id="IPR003593">
    <property type="entry name" value="AAA+_ATPase"/>
</dbReference>
<feature type="compositionally biased region" description="Polar residues" evidence="9">
    <location>
        <begin position="622"/>
        <end position="635"/>
    </location>
</feature>
<dbReference type="InterPro" id="IPR003439">
    <property type="entry name" value="ABC_transporter-like_ATP-bd"/>
</dbReference>
<dbReference type="PANTHER" id="PTHR43394:SF1">
    <property type="entry name" value="ATP-BINDING CASSETTE SUB-FAMILY B MEMBER 10, MITOCHONDRIAL"/>
    <property type="match status" value="1"/>
</dbReference>
<dbReference type="AlphaFoldDB" id="A0A2H3P0H7"/>
<feature type="region of interest" description="Disordered" evidence="9">
    <location>
        <begin position="612"/>
        <end position="635"/>
    </location>
</feature>
<dbReference type="InterPro" id="IPR011527">
    <property type="entry name" value="ABC1_TM_dom"/>
</dbReference>
<evidence type="ECO:0000256" key="5">
    <source>
        <dbReference type="ARBA" id="ARBA00022741"/>
    </source>
</evidence>
<dbReference type="GO" id="GO:0005524">
    <property type="term" value="F:ATP binding"/>
    <property type="evidence" value="ECO:0007669"/>
    <property type="project" value="UniProtKB-KW"/>
</dbReference>
<protein>
    <submittedName>
        <fullName evidence="13">Multidrug ABC transporter ATP-binding protein</fullName>
    </submittedName>
</protein>
<evidence type="ECO:0000313" key="13">
    <source>
        <dbReference type="EMBL" id="PEN08853.1"/>
    </source>
</evidence>
<comment type="caution">
    <text evidence="13">The sequence shown here is derived from an EMBL/GenBank/DDBJ whole genome shotgun (WGS) entry which is preliminary data.</text>
</comment>
<evidence type="ECO:0000313" key="14">
    <source>
        <dbReference type="Proteomes" id="UP000221024"/>
    </source>
</evidence>
<dbReference type="FunFam" id="3.40.50.300:FF:000221">
    <property type="entry name" value="Multidrug ABC transporter ATP-binding protein"/>
    <property type="match status" value="1"/>
</dbReference>
<keyword evidence="6 13" id="KW-0067">ATP-binding</keyword>
<evidence type="ECO:0000256" key="6">
    <source>
        <dbReference type="ARBA" id="ARBA00022840"/>
    </source>
</evidence>
<dbReference type="SUPFAM" id="SSF52540">
    <property type="entry name" value="P-loop containing nucleoside triphosphate hydrolases"/>
    <property type="match status" value="1"/>
</dbReference>
<feature type="transmembrane region" description="Helical" evidence="10">
    <location>
        <begin position="36"/>
        <end position="57"/>
    </location>
</feature>